<dbReference type="SMART" id="SM00642">
    <property type="entry name" value="Aamy"/>
    <property type="match status" value="1"/>
</dbReference>
<proteinExistence type="inferred from homology"/>
<dbReference type="Pfam" id="PF00128">
    <property type="entry name" value="Alpha-amylase"/>
    <property type="match status" value="1"/>
</dbReference>
<accession>A0ABW4F430</accession>
<dbReference type="Proteomes" id="UP001597114">
    <property type="component" value="Unassembled WGS sequence"/>
</dbReference>
<dbReference type="InterPro" id="IPR017853">
    <property type="entry name" value="GH"/>
</dbReference>
<keyword evidence="4" id="KW-1185">Reference proteome</keyword>
<evidence type="ECO:0000313" key="4">
    <source>
        <dbReference type="Proteomes" id="UP001597114"/>
    </source>
</evidence>
<dbReference type="PANTHER" id="PTHR10357">
    <property type="entry name" value="ALPHA-AMYLASE FAMILY MEMBER"/>
    <property type="match status" value="1"/>
</dbReference>
<evidence type="ECO:0000313" key="3">
    <source>
        <dbReference type="EMBL" id="MFD1522229.1"/>
    </source>
</evidence>
<dbReference type="Gene3D" id="3.90.400.10">
    <property type="entry name" value="Oligo-1,6-glucosidase, Domain 2"/>
    <property type="match status" value="1"/>
</dbReference>
<sequence length="560" mass="61026">MGTAEVAGQRTDVETWWRDAVVYQLYIRSFADGNGDGIGDIAGIRARLGHLRDLGVDAVWINPWYPSPMADGGYDVADYRAVEPVFGTGEEAAALVDEAHALGLRVILDIVPNHSSDQHAWFREALAAAPGSPERSRYHFRPGRGTGGDEPPNDWRSVFGGPAWTRVTDDGRPGEWYLHLFDAAQPDFNWSDPRVEEEFESILRFWFDRGVDGFRIDVAHGLVKSDGLPDLGHDEQTMLGPIERSDHPHWDRDGVHEIFRAWRRVGDSYAEPRVFVAEAWVDSPERLARYLRPDELHTAFNFDFLRAPWDAPALRRAIDHSLATVAAVGAAATWVLSNHDVVRHVSRLGRPATNGAGHSLADLAPAATFDRELGTRRARAAALLMFALPGGAYVYQGDELGLWEVEDLPDEVLQDPTWTRSGHSVRGRDGCRVPLPWSGTTSPFGFSPAGAHAAPWLPQPADFASVTVEAQLDDPESMLSLYRAALALRHEHPALGDGPFTWLPSAPGVLAFSRGAGFACVVNLSDGPAQLPAGARVLLGSGPDAVGATLPPDAAVWLAV</sequence>
<dbReference type="RefSeq" id="WP_344730156.1">
    <property type="nucleotide sequence ID" value="NZ_BAAAUS010000064.1"/>
</dbReference>
<dbReference type="GO" id="GO:0016787">
    <property type="term" value="F:hydrolase activity"/>
    <property type="evidence" value="ECO:0007669"/>
    <property type="project" value="UniProtKB-KW"/>
</dbReference>
<evidence type="ECO:0000259" key="2">
    <source>
        <dbReference type="SMART" id="SM00642"/>
    </source>
</evidence>
<dbReference type="SUPFAM" id="SSF51445">
    <property type="entry name" value="(Trans)glycosidases"/>
    <property type="match status" value="1"/>
</dbReference>
<comment type="similarity">
    <text evidence="1">Belongs to the glycosyl hydrolase 13 family.</text>
</comment>
<dbReference type="InterPro" id="IPR045857">
    <property type="entry name" value="O16G_dom_2"/>
</dbReference>
<keyword evidence="3" id="KW-0378">Hydrolase</keyword>
<comment type="caution">
    <text evidence="3">The sequence shown here is derived from an EMBL/GenBank/DDBJ whole genome shotgun (WGS) entry which is preliminary data.</text>
</comment>
<gene>
    <name evidence="3" type="ORF">ACFSJD_32355</name>
</gene>
<dbReference type="PANTHER" id="PTHR10357:SF179">
    <property type="entry name" value="NEUTRAL AND BASIC AMINO ACID TRANSPORT PROTEIN RBAT"/>
    <property type="match status" value="1"/>
</dbReference>
<dbReference type="EMBL" id="JBHUCO010000044">
    <property type="protein sequence ID" value="MFD1522229.1"/>
    <property type="molecule type" value="Genomic_DNA"/>
</dbReference>
<protein>
    <submittedName>
        <fullName evidence="3">Glycoside hydrolase family 13 protein</fullName>
    </submittedName>
</protein>
<feature type="domain" description="Glycosyl hydrolase family 13 catalytic" evidence="2">
    <location>
        <begin position="24"/>
        <end position="432"/>
    </location>
</feature>
<dbReference type="InterPro" id="IPR006047">
    <property type="entry name" value="GH13_cat_dom"/>
</dbReference>
<evidence type="ECO:0000256" key="1">
    <source>
        <dbReference type="ARBA" id="ARBA00008061"/>
    </source>
</evidence>
<name>A0ABW4F430_9PSEU</name>
<dbReference type="CDD" id="cd11332">
    <property type="entry name" value="AmyAc_OligoGlu_TS"/>
    <property type="match status" value="1"/>
</dbReference>
<organism evidence="3 4">
    <name type="scientific">Pseudonocardia yunnanensis</name>
    <dbReference type="NCBI Taxonomy" id="58107"/>
    <lineage>
        <taxon>Bacteria</taxon>
        <taxon>Bacillati</taxon>
        <taxon>Actinomycetota</taxon>
        <taxon>Actinomycetes</taxon>
        <taxon>Pseudonocardiales</taxon>
        <taxon>Pseudonocardiaceae</taxon>
        <taxon>Pseudonocardia</taxon>
    </lineage>
</organism>
<reference evidence="4" key="1">
    <citation type="journal article" date="2019" name="Int. J. Syst. Evol. Microbiol.">
        <title>The Global Catalogue of Microorganisms (GCM) 10K type strain sequencing project: providing services to taxonomists for standard genome sequencing and annotation.</title>
        <authorList>
            <consortium name="The Broad Institute Genomics Platform"/>
            <consortium name="The Broad Institute Genome Sequencing Center for Infectious Disease"/>
            <person name="Wu L."/>
            <person name="Ma J."/>
        </authorList>
    </citation>
    <scope>NUCLEOTIDE SEQUENCE [LARGE SCALE GENOMIC DNA]</scope>
    <source>
        <strain evidence="4">CCM 7043</strain>
    </source>
</reference>
<dbReference type="Gene3D" id="3.20.20.80">
    <property type="entry name" value="Glycosidases"/>
    <property type="match status" value="1"/>
</dbReference>